<accession>A0A5B9Q6Q0</accession>
<dbReference type="AlphaFoldDB" id="A0A5B9Q6Q0"/>
<proteinExistence type="predicted"/>
<reference evidence="3 4" key="1">
    <citation type="submission" date="2019-08" db="EMBL/GenBank/DDBJ databases">
        <title>Deep-cultivation of Planctomycetes and their phenomic and genomic characterization uncovers novel biology.</title>
        <authorList>
            <person name="Wiegand S."/>
            <person name="Jogler M."/>
            <person name="Boedeker C."/>
            <person name="Pinto D."/>
            <person name="Vollmers J."/>
            <person name="Rivas-Marin E."/>
            <person name="Kohn T."/>
            <person name="Peeters S.H."/>
            <person name="Heuer A."/>
            <person name="Rast P."/>
            <person name="Oberbeckmann S."/>
            <person name="Bunk B."/>
            <person name="Jeske O."/>
            <person name="Meyerdierks A."/>
            <person name="Storesund J.E."/>
            <person name="Kallscheuer N."/>
            <person name="Luecker S."/>
            <person name="Lage O.M."/>
            <person name="Pohl T."/>
            <person name="Merkel B.J."/>
            <person name="Hornburger P."/>
            <person name="Mueller R.-W."/>
            <person name="Bruemmer F."/>
            <person name="Labrenz M."/>
            <person name="Spormann A.M."/>
            <person name="Op den Camp H."/>
            <person name="Overmann J."/>
            <person name="Amann R."/>
            <person name="Jetten M.S.M."/>
            <person name="Mascher T."/>
            <person name="Medema M.H."/>
            <person name="Devos D.P."/>
            <person name="Kaster A.-K."/>
            <person name="Ovreas L."/>
            <person name="Rohde M."/>
            <person name="Galperin M.Y."/>
            <person name="Jogler C."/>
        </authorList>
    </citation>
    <scope>NUCLEOTIDE SEQUENCE [LARGE SCALE GENOMIC DNA]</scope>
    <source>
        <strain evidence="3 4">Pr1d</strain>
    </source>
</reference>
<feature type="coiled-coil region" evidence="1">
    <location>
        <begin position="65"/>
        <end position="92"/>
    </location>
</feature>
<keyword evidence="4" id="KW-1185">Reference proteome</keyword>
<evidence type="ECO:0000256" key="1">
    <source>
        <dbReference type="SAM" id="Coils"/>
    </source>
</evidence>
<keyword evidence="2" id="KW-0812">Transmembrane</keyword>
<keyword evidence="2" id="KW-0472">Membrane</keyword>
<gene>
    <name evidence="3" type="ORF">Pr1d_19490</name>
</gene>
<evidence type="ECO:0000256" key="2">
    <source>
        <dbReference type="SAM" id="Phobius"/>
    </source>
</evidence>
<keyword evidence="1" id="KW-0175">Coiled coil</keyword>
<protein>
    <recommendedName>
        <fullName evidence="5">Prepilin-type N-terminal cleavage/methylation domain-containing protein</fullName>
    </recommendedName>
</protein>
<evidence type="ECO:0000313" key="3">
    <source>
        <dbReference type="EMBL" id="QEG34667.1"/>
    </source>
</evidence>
<keyword evidence="2" id="KW-1133">Transmembrane helix</keyword>
<dbReference type="OrthoDB" id="279546at2"/>
<feature type="transmembrane region" description="Helical" evidence="2">
    <location>
        <begin position="37"/>
        <end position="56"/>
    </location>
</feature>
<dbReference type="RefSeq" id="WP_148073285.1">
    <property type="nucleotide sequence ID" value="NZ_CP042913.1"/>
</dbReference>
<dbReference type="Proteomes" id="UP000323917">
    <property type="component" value="Chromosome"/>
</dbReference>
<organism evidence="3 4">
    <name type="scientific">Bythopirellula goksoeyrii</name>
    <dbReference type="NCBI Taxonomy" id="1400387"/>
    <lineage>
        <taxon>Bacteria</taxon>
        <taxon>Pseudomonadati</taxon>
        <taxon>Planctomycetota</taxon>
        <taxon>Planctomycetia</taxon>
        <taxon>Pirellulales</taxon>
        <taxon>Lacipirellulaceae</taxon>
        <taxon>Bythopirellula</taxon>
    </lineage>
</organism>
<dbReference type="EMBL" id="CP042913">
    <property type="protein sequence ID" value="QEG34667.1"/>
    <property type="molecule type" value="Genomic_DNA"/>
</dbReference>
<evidence type="ECO:0008006" key="5">
    <source>
        <dbReference type="Google" id="ProtNLM"/>
    </source>
</evidence>
<name>A0A5B9Q6Q0_9BACT</name>
<evidence type="ECO:0000313" key="4">
    <source>
        <dbReference type="Proteomes" id="UP000323917"/>
    </source>
</evidence>
<dbReference type="KEGG" id="bgok:Pr1d_19490"/>
<sequence>MIRSRFYRIAERPRLVVVSKTGKSGRPTRHGITMTELLVAATLLIGAMSFAGPLAVRSGRLQQDARHYQSALEEVSNQLERLTALEDEERERALADLTPSPIAQASLPNPQLSAETIDDFDGLRLVIRIQWDRLGQPKPLELVGWIEPPPLAKETP</sequence>